<evidence type="ECO:0000313" key="1">
    <source>
        <dbReference type="Proteomes" id="UP000515123"/>
    </source>
</evidence>
<dbReference type="PANTHER" id="PTHR35114:SF1">
    <property type="entry name" value="CYTOCHROME OXIDASE COMPLEX ASSEMBLY PROTEIN"/>
    <property type="match status" value="1"/>
</dbReference>
<dbReference type="Proteomes" id="UP000515123">
    <property type="component" value="Linkage group 25"/>
</dbReference>
<reference evidence="1" key="1">
    <citation type="journal article" date="2015" name="Nat. Genet.">
        <title>The pineapple genome and the evolution of CAM photosynthesis.</title>
        <authorList>
            <person name="Ming R."/>
            <person name="VanBuren R."/>
            <person name="Wai C.M."/>
            <person name="Tang H."/>
            <person name="Schatz M.C."/>
            <person name="Bowers J.E."/>
            <person name="Lyons E."/>
            <person name="Wang M.L."/>
            <person name="Chen J."/>
            <person name="Biggers E."/>
            <person name="Zhang J."/>
            <person name="Huang L."/>
            <person name="Zhang L."/>
            <person name="Miao W."/>
            <person name="Zhang J."/>
            <person name="Ye Z."/>
            <person name="Miao C."/>
            <person name="Lin Z."/>
            <person name="Wang H."/>
            <person name="Zhou H."/>
            <person name="Yim W.C."/>
            <person name="Priest H.D."/>
            <person name="Zheng C."/>
            <person name="Woodhouse M."/>
            <person name="Edger P.P."/>
            <person name="Guyot R."/>
            <person name="Guo H.B."/>
            <person name="Guo H."/>
            <person name="Zheng G."/>
            <person name="Singh R."/>
            <person name="Sharma A."/>
            <person name="Min X."/>
            <person name="Zheng Y."/>
            <person name="Lee H."/>
            <person name="Gurtowski J."/>
            <person name="Sedlazeck F.J."/>
            <person name="Harkess A."/>
            <person name="McKain M.R."/>
            <person name="Liao Z."/>
            <person name="Fang J."/>
            <person name="Liu J."/>
            <person name="Zhang X."/>
            <person name="Zhang Q."/>
            <person name="Hu W."/>
            <person name="Qin Y."/>
            <person name="Wang K."/>
            <person name="Chen L.Y."/>
            <person name="Shirley N."/>
            <person name="Lin Y.R."/>
            <person name="Liu L.Y."/>
            <person name="Hernandez A.G."/>
            <person name="Wright C.L."/>
            <person name="Bulone V."/>
            <person name="Tuskan G.A."/>
            <person name="Heath K."/>
            <person name="Zee F."/>
            <person name="Moore P.H."/>
            <person name="Sunkar R."/>
            <person name="Leebens-Mack J.H."/>
            <person name="Mockler T."/>
            <person name="Bennetzen J.L."/>
            <person name="Freeling M."/>
            <person name="Sankoff D."/>
            <person name="Paterson A.H."/>
            <person name="Zhu X."/>
            <person name="Yang X."/>
            <person name="Smith J.A."/>
            <person name="Cushman J.C."/>
            <person name="Paull R.E."/>
            <person name="Yu Q."/>
        </authorList>
    </citation>
    <scope>NUCLEOTIDE SEQUENCE [LARGE SCALE GENOMIC DNA]</scope>
    <source>
        <strain evidence="1">cv. F153</strain>
    </source>
</reference>
<dbReference type="RefSeq" id="XP_020079902.1">
    <property type="nucleotide sequence ID" value="XM_020224313.1"/>
</dbReference>
<gene>
    <name evidence="2" type="primary">LOC109703621</name>
</gene>
<sequence length="251" mass="27836">MLRTKLASLVLAKSSSSPTPLGFFELHQSLRYFSSTSEQARVSSNRTRYLGRRVLQIGLISLAGGFALSAINDLAIFHGCSSKAIEKASQNQKIVEAIGVPIARGPWYDASLAVAHRRKSVSCTFPVSGPQGSGIFQLKAIRSGEDGLFSFLRHHDWEILIMEALLHVPSNDEKQHSTSKSHGRSPYSHRSTQLRCLPTSRIGISGKMKFSSFFVGCLLRRLAGQWTRESLCLWKSCLCKFRSPGWKSTSY</sequence>
<name>A0A6P5EA50_ANACO</name>
<dbReference type="AlphaFoldDB" id="A0A6P5EA50"/>
<dbReference type="PANTHER" id="PTHR35114">
    <property type="entry name" value="CYTOCHROME OXIDASE COMPLEX ASSEMBLY PROTEIN"/>
    <property type="match status" value="1"/>
</dbReference>
<reference evidence="2" key="2">
    <citation type="submission" date="2025-08" db="UniProtKB">
        <authorList>
            <consortium name="RefSeq"/>
        </authorList>
    </citation>
    <scope>IDENTIFICATION</scope>
    <source>
        <tissue evidence="2">Leaf</tissue>
    </source>
</reference>
<organism evidence="1 2">
    <name type="scientific">Ananas comosus</name>
    <name type="common">Pineapple</name>
    <name type="synonym">Ananas ananas</name>
    <dbReference type="NCBI Taxonomy" id="4615"/>
    <lineage>
        <taxon>Eukaryota</taxon>
        <taxon>Viridiplantae</taxon>
        <taxon>Streptophyta</taxon>
        <taxon>Embryophyta</taxon>
        <taxon>Tracheophyta</taxon>
        <taxon>Spermatophyta</taxon>
        <taxon>Magnoliopsida</taxon>
        <taxon>Liliopsida</taxon>
        <taxon>Poales</taxon>
        <taxon>Bromeliaceae</taxon>
        <taxon>Bromelioideae</taxon>
        <taxon>Ananas</taxon>
    </lineage>
</organism>
<keyword evidence="1" id="KW-1185">Reference proteome</keyword>
<dbReference type="GeneID" id="109703621"/>
<accession>A0A6P5EA50</accession>
<protein>
    <submittedName>
        <fullName evidence="2">Uncharacterized protein LOC109703621 isoform X1</fullName>
    </submittedName>
</protein>
<dbReference type="OrthoDB" id="535599at2759"/>
<proteinExistence type="predicted"/>
<evidence type="ECO:0000313" key="2">
    <source>
        <dbReference type="RefSeq" id="XP_020079902.1"/>
    </source>
</evidence>